<evidence type="ECO:0000259" key="1">
    <source>
        <dbReference type="Pfam" id="PF09350"/>
    </source>
</evidence>
<dbReference type="KEGG" id="acom:CEW83_16350"/>
<evidence type="ECO:0000313" key="2">
    <source>
        <dbReference type="EMBL" id="AWI76589.1"/>
    </source>
</evidence>
<sequence>MSIFEILAEQRIADAIRRGEVDNLPGAGRPLVFDDELFVSGEQRMINRVLKNAGFTPPEVRLRKELADLREALARPPDDEQRTLLQRELNMVLLRLGTLRRH</sequence>
<dbReference type="EMBL" id="CP022187">
    <property type="protein sequence ID" value="AWI76589.1"/>
    <property type="molecule type" value="Genomic_DNA"/>
</dbReference>
<reference evidence="2 3" key="1">
    <citation type="submission" date="2017-06" db="EMBL/GenBank/DDBJ databases">
        <title>Azoarcus.</title>
        <authorList>
            <person name="Woo J.-H."/>
            <person name="Kim H.-S."/>
        </authorList>
    </citation>
    <scope>NUCLEOTIDE SEQUENCE [LARGE SCALE GENOMIC DNA]</scope>
    <source>
        <strain evidence="2 3">TSPY31</strain>
    </source>
</reference>
<protein>
    <recommendedName>
        <fullName evidence="1">DnaJ homologue subfamily C member 28 conserved domain-containing protein</fullName>
    </recommendedName>
</protein>
<keyword evidence="3" id="KW-1185">Reference proteome</keyword>
<dbReference type="PANTHER" id="PTHR39158">
    <property type="entry name" value="OS08G0560600 PROTEIN"/>
    <property type="match status" value="1"/>
</dbReference>
<gene>
    <name evidence="2" type="ORF">CEW83_16350</name>
</gene>
<dbReference type="PANTHER" id="PTHR39158:SF1">
    <property type="entry name" value="DNAJ HOMOLOG SUBFAMILY C MEMBER 28"/>
    <property type="match status" value="1"/>
</dbReference>
<dbReference type="RefSeq" id="WP_108950288.1">
    <property type="nucleotide sequence ID" value="NZ_CP022187.1"/>
</dbReference>
<evidence type="ECO:0000313" key="3">
    <source>
        <dbReference type="Proteomes" id="UP000244930"/>
    </source>
</evidence>
<name>A0A2U8GSC2_9RHOO</name>
<dbReference type="InterPro" id="IPR052573">
    <property type="entry name" value="DnaJ_C_subfamily_28"/>
</dbReference>
<proteinExistence type="predicted"/>
<dbReference type="AlphaFoldDB" id="A0A2U8GSC2"/>
<dbReference type="InterPro" id="IPR018961">
    <property type="entry name" value="DnaJ_homolog_subfam-C_membr-28"/>
</dbReference>
<accession>A0A2U8GSC2</accession>
<feature type="domain" description="DnaJ homologue subfamily C member 28 conserved" evidence="1">
    <location>
        <begin position="7"/>
        <end position="74"/>
    </location>
</feature>
<dbReference type="Pfam" id="PF09350">
    <property type="entry name" value="DJC28_CD"/>
    <property type="match status" value="1"/>
</dbReference>
<dbReference type="Proteomes" id="UP000244930">
    <property type="component" value="Chromosome"/>
</dbReference>
<organism evidence="2 3">
    <name type="scientific">Parazoarcus communis</name>
    <dbReference type="NCBI Taxonomy" id="41977"/>
    <lineage>
        <taxon>Bacteria</taxon>
        <taxon>Pseudomonadati</taxon>
        <taxon>Pseudomonadota</taxon>
        <taxon>Betaproteobacteria</taxon>
        <taxon>Rhodocyclales</taxon>
        <taxon>Zoogloeaceae</taxon>
        <taxon>Parazoarcus</taxon>
    </lineage>
</organism>